<accession>A0A9P6ZL70</accession>
<protein>
    <submittedName>
        <fullName evidence="1">Uncharacterized protein</fullName>
    </submittedName>
</protein>
<proteinExistence type="predicted"/>
<dbReference type="Proteomes" id="UP000714275">
    <property type="component" value="Unassembled WGS sequence"/>
</dbReference>
<evidence type="ECO:0000313" key="2">
    <source>
        <dbReference type="Proteomes" id="UP000714275"/>
    </source>
</evidence>
<gene>
    <name evidence="1" type="ORF">EV702DRAFT_1281772</name>
</gene>
<comment type="caution">
    <text evidence="1">The sequence shown here is derived from an EMBL/GenBank/DDBJ whole genome shotgun (WGS) entry which is preliminary data.</text>
</comment>
<dbReference type="AlphaFoldDB" id="A0A9P6ZL70"/>
<dbReference type="OrthoDB" id="4742101at2759"/>
<name>A0A9P6ZL70_9AGAM</name>
<dbReference type="EMBL" id="JABBWD010000062">
    <property type="protein sequence ID" value="KAG1770840.1"/>
    <property type="molecule type" value="Genomic_DNA"/>
</dbReference>
<keyword evidence="2" id="KW-1185">Reference proteome</keyword>
<organism evidence="1 2">
    <name type="scientific">Suillus placidus</name>
    <dbReference type="NCBI Taxonomy" id="48579"/>
    <lineage>
        <taxon>Eukaryota</taxon>
        <taxon>Fungi</taxon>
        <taxon>Dikarya</taxon>
        <taxon>Basidiomycota</taxon>
        <taxon>Agaricomycotina</taxon>
        <taxon>Agaricomycetes</taxon>
        <taxon>Agaricomycetidae</taxon>
        <taxon>Boletales</taxon>
        <taxon>Suillineae</taxon>
        <taxon>Suillaceae</taxon>
        <taxon>Suillus</taxon>
    </lineage>
</organism>
<evidence type="ECO:0000313" key="1">
    <source>
        <dbReference type="EMBL" id="KAG1770840.1"/>
    </source>
</evidence>
<reference evidence="1" key="1">
    <citation type="journal article" date="2020" name="New Phytol.">
        <title>Comparative genomics reveals dynamic genome evolution in host specialist ectomycorrhizal fungi.</title>
        <authorList>
            <person name="Lofgren L.A."/>
            <person name="Nguyen N.H."/>
            <person name="Vilgalys R."/>
            <person name="Ruytinx J."/>
            <person name="Liao H.L."/>
            <person name="Branco S."/>
            <person name="Kuo A."/>
            <person name="LaButti K."/>
            <person name="Lipzen A."/>
            <person name="Andreopoulos W."/>
            <person name="Pangilinan J."/>
            <person name="Riley R."/>
            <person name="Hundley H."/>
            <person name="Na H."/>
            <person name="Barry K."/>
            <person name="Grigoriev I.V."/>
            <person name="Stajich J.E."/>
            <person name="Kennedy P.G."/>
        </authorList>
    </citation>
    <scope>NUCLEOTIDE SEQUENCE</scope>
    <source>
        <strain evidence="1">DOB743</strain>
    </source>
</reference>
<sequence length="355" mass="39226">MSGSEPCASLMQNPVVAASVASEVPSKMSKLDLPAFSGPIEHATIDAWLGRCEDKYLAWSACNPVYAMSQQLLIVLAGLQLEEPSARLWWNQNRDVLKQLATWEEFALRFKDHFIPSGWRLDALARFYDVSQDFDTFRSFVTSLQAARNMLGSAGDGYAISDSVFKNHLFFFANPVLQLRVRAIQNFSYEDLKVDELINVMATTWSSLVAEGFTMPVPKSMLKSASIAPMSNTHALNSTYPLPDLTYAEREALRSVGGCFHCHLSPSDPAWKSHVARECPGDERHNIPPRAPHPITEDTLPEGYREVLISHGNPGVTDFSNPNAGTITVILPPGVVMPSCVLEGDSDSDEDDDDY</sequence>